<feature type="transmembrane region" description="Helical" evidence="1">
    <location>
        <begin position="36"/>
        <end position="57"/>
    </location>
</feature>
<accession>A0A5S4GGS6</accession>
<evidence type="ECO:0000313" key="3">
    <source>
        <dbReference type="Proteomes" id="UP000305238"/>
    </source>
</evidence>
<reference evidence="2 3" key="1">
    <citation type="submission" date="2019-05" db="EMBL/GenBank/DDBJ databases">
        <title>Draft genome sequence of Actinomadura geliboluensis A8036.</title>
        <authorList>
            <person name="Saricaoglu S."/>
            <person name="Isik K."/>
        </authorList>
    </citation>
    <scope>NUCLEOTIDE SEQUENCE [LARGE SCALE GENOMIC DNA]</scope>
    <source>
        <strain evidence="2 3">A8036</strain>
    </source>
</reference>
<dbReference type="GO" id="GO:0015075">
    <property type="term" value="F:monoatomic ion transmembrane transporter activity"/>
    <property type="evidence" value="ECO:0007669"/>
    <property type="project" value="InterPro"/>
</dbReference>
<dbReference type="RefSeq" id="WP_138639888.1">
    <property type="nucleotide sequence ID" value="NZ_VCKZ01000275.1"/>
</dbReference>
<feature type="transmembrane region" description="Helical" evidence="1">
    <location>
        <begin position="77"/>
        <end position="102"/>
    </location>
</feature>
<protein>
    <submittedName>
        <fullName evidence="2">Uncharacterized protein</fullName>
    </submittedName>
</protein>
<organism evidence="2 3">
    <name type="scientific">Actinomadura geliboluensis</name>
    <dbReference type="NCBI Taxonomy" id="882440"/>
    <lineage>
        <taxon>Bacteria</taxon>
        <taxon>Bacillati</taxon>
        <taxon>Actinomycetota</taxon>
        <taxon>Actinomycetes</taxon>
        <taxon>Streptosporangiales</taxon>
        <taxon>Thermomonosporaceae</taxon>
        <taxon>Actinomadura</taxon>
    </lineage>
</organism>
<feature type="transmembrane region" description="Helical" evidence="1">
    <location>
        <begin position="6"/>
        <end position="24"/>
    </location>
</feature>
<name>A0A5S4GGS6_9ACTN</name>
<sequence>MTADVLNTALPALAVMAGALLPALLATLHGRPAGRLAGLIVTGPLVTLVLVLLAAAYGRPAYLDVALVLAVERQWVVAAFGVGNALGMTVAGVLLLGTLVRARGAAAARGLPRALAAGVLGGAAGGAAGYAVAALLGPGGTGAAGELRNVGTGALAALVAGAVFLLLAFMIDGRDLRAVLTRKVTRHG</sequence>
<feature type="transmembrane region" description="Helical" evidence="1">
    <location>
        <begin position="153"/>
        <end position="173"/>
    </location>
</feature>
<keyword evidence="1" id="KW-1133">Transmembrane helix</keyword>
<keyword evidence="1" id="KW-0812">Transmembrane</keyword>
<dbReference type="Proteomes" id="UP000305238">
    <property type="component" value="Unassembled WGS sequence"/>
</dbReference>
<keyword evidence="3" id="KW-1185">Reference proteome</keyword>
<dbReference type="AlphaFoldDB" id="A0A5S4GGS6"/>
<evidence type="ECO:0000313" key="2">
    <source>
        <dbReference type="EMBL" id="TMR32187.1"/>
    </source>
</evidence>
<gene>
    <name evidence="2" type="ORF">ETD96_30175</name>
</gene>
<feature type="transmembrane region" description="Helical" evidence="1">
    <location>
        <begin position="114"/>
        <end position="133"/>
    </location>
</feature>
<keyword evidence="1" id="KW-0472">Membrane</keyword>
<evidence type="ECO:0000256" key="1">
    <source>
        <dbReference type="SAM" id="Phobius"/>
    </source>
</evidence>
<comment type="caution">
    <text evidence="2">The sequence shown here is derived from an EMBL/GenBank/DDBJ whole genome shotgun (WGS) entry which is preliminary data.</text>
</comment>
<dbReference type="GO" id="GO:0005886">
    <property type="term" value="C:plasma membrane"/>
    <property type="evidence" value="ECO:0007669"/>
    <property type="project" value="UniProtKB-SubCell"/>
</dbReference>
<proteinExistence type="predicted"/>
<dbReference type="EMBL" id="VCKZ01000275">
    <property type="protein sequence ID" value="TMR32187.1"/>
    <property type="molecule type" value="Genomic_DNA"/>
</dbReference>